<feature type="domain" description="Response regulatory" evidence="2">
    <location>
        <begin position="10"/>
        <end position="120"/>
    </location>
</feature>
<keyword evidence="3" id="KW-0808">Transferase</keyword>
<evidence type="ECO:0000256" key="1">
    <source>
        <dbReference type="PROSITE-ProRule" id="PRU00169"/>
    </source>
</evidence>
<reference evidence="3" key="1">
    <citation type="journal article" date="2021" name="PeerJ">
        <title>Extensive microbial diversity within the chicken gut microbiome revealed by metagenomics and culture.</title>
        <authorList>
            <person name="Gilroy R."/>
            <person name="Ravi A."/>
            <person name="Getino M."/>
            <person name="Pursley I."/>
            <person name="Horton D.L."/>
            <person name="Alikhan N.F."/>
            <person name="Baker D."/>
            <person name="Gharbi K."/>
            <person name="Hall N."/>
            <person name="Watson M."/>
            <person name="Adriaenssens E.M."/>
            <person name="Foster-Nyarko E."/>
            <person name="Jarju S."/>
            <person name="Secka A."/>
            <person name="Antonio M."/>
            <person name="Oren A."/>
            <person name="Chaudhuri R.R."/>
            <person name="La Ragione R."/>
            <person name="Hildebrand F."/>
            <person name="Pallen M.J."/>
        </authorList>
    </citation>
    <scope>NUCLEOTIDE SEQUENCE</scope>
    <source>
        <strain evidence="3">316</strain>
    </source>
</reference>
<name>A0A921E3J6_9HYPH</name>
<dbReference type="GO" id="GO:0016301">
    <property type="term" value="F:kinase activity"/>
    <property type="evidence" value="ECO:0007669"/>
    <property type="project" value="UniProtKB-KW"/>
</dbReference>
<proteinExistence type="predicted"/>
<protein>
    <submittedName>
        <fullName evidence="3">Histidine kinase</fullName>
    </submittedName>
</protein>
<sequence>MHKHTLSGKTILIVEDDYFIAEDLVKNLETFGARVAGPAPTISAAAEFLREASPTAAILDVKLSDGHSLSIAENLTATGIPFIFYSGYDEELYLENHQNIRWILKPSSISNVLRELETAIRNAASQMDSYFPYHENRAG</sequence>
<evidence type="ECO:0000313" key="3">
    <source>
        <dbReference type="EMBL" id="HJE24910.1"/>
    </source>
</evidence>
<dbReference type="Gene3D" id="3.40.50.2300">
    <property type="match status" value="1"/>
</dbReference>
<keyword evidence="3" id="KW-0418">Kinase</keyword>
<evidence type="ECO:0000313" key="4">
    <source>
        <dbReference type="Proteomes" id="UP000742631"/>
    </source>
</evidence>
<dbReference type="GO" id="GO:0000160">
    <property type="term" value="P:phosphorelay signal transduction system"/>
    <property type="evidence" value="ECO:0007669"/>
    <property type="project" value="InterPro"/>
</dbReference>
<comment type="caution">
    <text evidence="3">The sequence shown here is derived from an EMBL/GenBank/DDBJ whole genome shotgun (WGS) entry which is preliminary data.</text>
</comment>
<dbReference type="AlphaFoldDB" id="A0A921E3J6"/>
<dbReference type="Proteomes" id="UP000742631">
    <property type="component" value="Unassembled WGS sequence"/>
</dbReference>
<accession>A0A921E3J6</accession>
<keyword evidence="1" id="KW-0597">Phosphoprotein</keyword>
<dbReference type="InterPro" id="IPR011006">
    <property type="entry name" value="CheY-like_superfamily"/>
</dbReference>
<feature type="modified residue" description="4-aspartylphosphate" evidence="1">
    <location>
        <position position="60"/>
    </location>
</feature>
<reference evidence="3" key="2">
    <citation type="submission" date="2021-09" db="EMBL/GenBank/DDBJ databases">
        <authorList>
            <person name="Gilroy R."/>
        </authorList>
    </citation>
    <scope>NUCLEOTIDE SEQUENCE</scope>
    <source>
        <strain evidence="3">316</strain>
    </source>
</reference>
<dbReference type="EMBL" id="DYYG01000043">
    <property type="protein sequence ID" value="HJE24910.1"/>
    <property type="molecule type" value="Genomic_DNA"/>
</dbReference>
<dbReference type="InterPro" id="IPR001789">
    <property type="entry name" value="Sig_transdc_resp-reg_receiver"/>
</dbReference>
<evidence type="ECO:0000259" key="2">
    <source>
        <dbReference type="PROSITE" id="PS50110"/>
    </source>
</evidence>
<gene>
    <name evidence="3" type="ORF">K8W01_14740</name>
</gene>
<dbReference type="SMART" id="SM00448">
    <property type="entry name" value="REC"/>
    <property type="match status" value="1"/>
</dbReference>
<dbReference type="PROSITE" id="PS50110">
    <property type="entry name" value="RESPONSE_REGULATORY"/>
    <property type="match status" value="1"/>
</dbReference>
<dbReference type="SUPFAM" id="SSF52172">
    <property type="entry name" value="CheY-like"/>
    <property type="match status" value="1"/>
</dbReference>
<organism evidence="3 4">
    <name type="scientific">Methylorubrum populi</name>
    <dbReference type="NCBI Taxonomy" id="223967"/>
    <lineage>
        <taxon>Bacteria</taxon>
        <taxon>Pseudomonadati</taxon>
        <taxon>Pseudomonadota</taxon>
        <taxon>Alphaproteobacteria</taxon>
        <taxon>Hyphomicrobiales</taxon>
        <taxon>Methylobacteriaceae</taxon>
        <taxon>Methylorubrum</taxon>
    </lineage>
</organism>